<evidence type="ECO:0000256" key="4">
    <source>
        <dbReference type="ARBA" id="ARBA00022692"/>
    </source>
</evidence>
<dbReference type="PANTHER" id="PTHR43163">
    <property type="entry name" value="DIPEPTIDE TRANSPORT SYSTEM PERMEASE PROTEIN DPPB-RELATED"/>
    <property type="match status" value="1"/>
</dbReference>
<feature type="transmembrane region" description="Helical" evidence="7">
    <location>
        <begin position="244"/>
        <end position="269"/>
    </location>
</feature>
<dbReference type="InterPro" id="IPR035906">
    <property type="entry name" value="MetI-like_sf"/>
</dbReference>
<keyword evidence="6 7" id="KW-0472">Membrane</keyword>
<feature type="transmembrane region" description="Helical" evidence="7">
    <location>
        <begin position="136"/>
        <end position="160"/>
    </location>
</feature>
<sequence length="326" mass="35058">MAGFLARRLLNYAVLVVVAASLAYLLAAMALDPRSNYADRTPKPPPAVVDAQLAALNLNDKTPLLERYGVWASGVLRGDLGRTVAGAPVNEDVKRRMGVTFRLVILGLVCGSLLGVLVGALAAVRQYGWFDRLSTGLSFLVLAVPVVVLANMLILVAAWANQQVFGRQVLLVSGEYSTDVEGFWSQVVDRLQHLVLPTVSLSVGLIAVFSRYQRNMMLDVLGADFVRTARAKGLSRRKALTRHALRTAMIPVVTYFAFTFGALLTGATFTEKIFGWHGLGEQLINSIFSNDVNTVAAISLLAAVSVLCAALAADLLHAALDPRVRA</sequence>
<dbReference type="Proteomes" id="UP001499843">
    <property type="component" value="Unassembled WGS sequence"/>
</dbReference>
<comment type="caution">
    <text evidence="9">The sequence shown here is derived from an EMBL/GenBank/DDBJ whole genome shotgun (WGS) entry which is preliminary data.</text>
</comment>
<evidence type="ECO:0000256" key="7">
    <source>
        <dbReference type="RuleBase" id="RU363032"/>
    </source>
</evidence>
<keyword evidence="2 7" id="KW-0813">Transport</keyword>
<gene>
    <name evidence="9" type="ORF">GCM10009850_120170</name>
</gene>
<dbReference type="Gene3D" id="1.10.3720.10">
    <property type="entry name" value="MetI-like"/>
    <property type="match status" value="1"/>
</dbReference>
<feature type="transmembrane region" description="Helical" evidence="7">
    <location>
        <begin position="191"/>
        <end position="209"/>
    </location>
</feature>
<dbReference type="EMBL" id="BAAAQX010000074">
    <property type="protein sequence ID" value="GAA2216547.1"/>
    <property type="molecule type" value="Genomic_DNA"/>
</dbReference>
<feature type="transmembrane region" description="Helical" evidence="7">
    <location>
        <begin position="12"/>
        <end position="31"/>
    </location>
</feature>
<dbReference type="InterPro" id="IPR000515">
    <property type="entry name" value="MetI-like"/>
</dbReference>
<evidence type="ECO:0000313" key="9">
    <source>
        <dbReference type="EMBL" id="GAA2216547.1"/>
    </source>
</evidence>
<comment type="subcellular location">
    <subcellularLocation>
        <location evidence="1 7">Cell membrane</location>
        <topology evidence="1 7">Multi-pass membrane protein</topology>
    </subcellularLocation>
</comment>
<comment type="similarity">
    <text evidence="7">Belongs to the binding-protein-dependent transport system permease family.</text>
</comment>
<organism evidence="9 10">
    <name type="scientific">Nonomuraea monospora</name>
    <dbReference type="NCBI Taxonomy" id="568818"/>
    <lineage>
        <taxon>Bacteria</taxon>
        <taxon>Bacillati</taxon>
        <taxon>Actinomycetota</taxon>
        <taxon>Actinomycetes</taxon>
        <taxon>Streptosporangiales</taxon>
        <taxon>Streptosporangiaceae</taxon>
        <taxon>Nonomuraea</taxon>
    </lineage>
</organism>
<evidence type="ECO:0000256" key="2">
    <source>
        <dbReference type="ARBA" id="ARBA00022448"/>
    </source>
</evidence>
<dbReference type="SUPFAM" id="SSF161098">
    <property type="entry name" value="MetI-like"/>
    <property type="match status" value="1"/>
</dbReference>
<name>A0ABP5PXU1_9ACTN</name>
<proteinExistence type="inferred from homology"/>
<dbReference type="RefSeq" id="WP_344496247.1">
    <property type="nucleotide sequence ID" value="NZ_BAAAQX010000074.1"/>
</dbReference>
<dbReference type="Pfam" id="PF00528">
    <property type="entry name" value="BPD_transp_1"/>
    <property type="match status" value="1"/>
</dbReference>
<evidence type="ECO:0000313" key="10">
    <source>
        <dbReference type="Proteomes" id="UP001499843"/>
    </source>
</evidence>
<evidence type="ECO:0000256" key="5">
    <source>
        <dbReference type="ARBA" id="ARBA00022989"/>
    </source>
</evidence>
<keyword evidence="4 7" id="KW-0812">Transmembrane</keyword>
<keyword evidence="3" id="KW-1003">Cell membrane</keyword>
<feature type="transmembrane region" description="Helical" evidence="7">
    <location>
        <begin position="103"/>
        <end position="124"/>
    </location>
</feature>
<dbReference type="CDD" id="cd06261">
    <property type="entry name" value="TM_PBP2"/>
    <property type="match status" value="1"/>
</dbReference>
<dbReference type="PROSITE" id="PS50928">
    <property type="entry name" value="ABC_TM1"/>
    <property type="match status" value="1"/>
</dbReference>
<dbReference type="PANTHER" id="PTHR43163:SF3">
    <property type="entry name" value="PEPTIDE ABC TRANSPORTER PERMEASE PROTEIN"/>
    <property type="match status" value="1"/>
</dbReference>
<evidence type="ECO:0000259" key="8">
    <source>
        <dbReference type="PROSITE" id="PS50928"/>
    </source>
</evidence>
<evidence type="ECO:0000256" key="3">
    <source>
        <dbReference type="ARBA" id="ARBA00022475"/>
    </source>
</evidence>
<feature type="transmembrane region" description="Helical" evidence="7">
    <location>
        <begin position="295"/>
        <end position="316"/>
    </location>
</feature>
<reference evidence="10" key="1">
    <citation type="journal article" date="2019" name="Int. J. Syst. Evol. Microbiol.">
        <title>The Global Catalogue of Microorganisms (GCM) 10K type strain sequencing project: providing services to taxonomists for standard genome sequencing and annotation.</title>
        <authorList>
            <consortium name="The Broad Institute Genomics Platform"/>
            <consortium name="The Broad Institute Genome Sequencing Center for Infectious Disease"/>
            <person name="Wu L."/>
            <person name="Ma J."/>
        </authorList>
    </citation>
    <scope>NUCLEOTIDE SEQUENCE [LARGE SCALE GENOMIC DNA]</scope>
    <source>
        <strain evidence="10">JCM 16114</strain>
    </source>
</reference>
<keyword evidence="10" id="KW-1185">Reference proteome</keyword>
<evidence type="ECO:0000256" key="6">
    <source>
        <dbReference type="ARBA" id="ARBA00023136"/>
    </source>
</evidence>
<accession>A0ABP5PXU1</accession>
<protein>
    <submittedName>
        <fullName evidence="9">ABC transporter permease</fullName>
    </submittedName>
</protein>
<feature type="domain" description="ABC transmembrane type-1" evidence="8">
    <location>
        <begin position="97"/>
        <end position="313"/>
    </location>
</feature>
<evidence type="ECO:0000256" key="1">
    <source>
        <dbReference type="ARBA" id="ARBA00004651"/>
    </source>
</evidence>
<keyword evidence="5 7" id="KW-1133">Transmembrane helix</keyword>